<name>A0ABQ0MK03_9BACT</name>
<dbReference type="Gene3D" id="2.60.450.10">
    <property type="entry name" value="Lipopolysaccharide (LPS) transport protein A like domain"/>
    <property type="match status" value="1"/>
</dbReference>
<dbReference type="InterPro" id="IPR050218">
    <property type="entry name" value="LptD"/>
</dbReference>
<reference evidence="4" key="2">
    <citation type="submission" date="2017-05" db="EMBL/GenBank/DDBJ databases">
        <title>Draft genome sequence of Geobacter pelophilus, a iron(III)-reducing bacteria.</title>
        <authorList>
            <person name="Aoyagi T."/>
            <person name="Koike H."/>
            <person name="Morita T."/>
            <person name="Sato Y."/>
            <person name="Habe H."/>
            <person name="Hori T."/>
        </authorList>
    </citation>
    <scope>NUCLEOTIDE SEQUENCE [LARGE SCALE GENOMIC DNA]</scope>
    <source>
        <strain evidence="4">Drf2</strain>
    </source>
</reference>
<comment type="caution">
    <text evidence="3">The sequence shown here is derived from an EMBL/GenBank/DDBJ whole genome shotgun (WGS) entry which is preliminary data.</text>
</comment>
<organism evidence="3 4">
    <name type="scientific">Geoanaerobacter pelophilus</name>
    <dbReference type="NCBI Taxonomy" id="60036"/>
    <lineage>
        <taxon>Bacteria</taxon>
        <taxon>Pseudomonadati</taxon>
        <taxon>Thermodesulfobacteriota</taxon>
        <taxon>Desulfuromonadia</taxon>
        <taxon>Geobacterales</taxon>
        <taxon>Geobacteraceae</taxon>
        <taxon>Geoanaerobacter</taxon>
    </lineage>
</organism>
<accession>A0ABQ0MK03</accession>
<dbReference type="InterPro" id="IPR007543">
    <property type="entry name" value="LptD_C"/>
</dbReference>
<dbReference type="HAMAP" id="MF_01411">
    <property type="entry name" value="LPS_assembly_LptD"/>
    <property type="match status" value="1"/>
</dbReference>
<dbReference type="Pfam" id="PF04453">
    <property type="entry name" value="LptD"/>
    <property type="match status" value="1"/>
</dbReference>
<reference evidence="3 4" key="1">
    <citation type="submission" date="2017-04" db="EMBL/GenBank/DDBJ databases">
        <authorList>
            <consortium name="Geobacter pelophilus Genome Sequencing"/>
            <person name="Aoyagi T."/>
            <person name="Koike H."/>
            <person name="Hori T."/>
        </authorList>
    </citation>
    <scope>NUCLEOTIDE SEQUENCE [LARGE SCALE GENOMIC DNA]</scope>
    <source>
        <strain evidence="3 4">Drf2</strain>
    </source>
</reference>
<dbReference type="InterPro" id="IPR020889">
    <property type="entry name" value="LipoPS_assembly_LptD"/>
</dbReference>
<proteinExistence type="inferred from homology"/>
<feature type="chain" id="PRO_5045196618" evidence="1">
    <location>
        <begin position="23"/>
        <end position="684"/>
    </location>
</feature>
<evidence type="ECO:0000313" key="3">
    <source>
        <dbReference type="EMBL" id="GAW67398.1"/>
    </source>
</evidence>
<dbReference type="PANTHER" id="PTHR30189">
    <property type="entry name" value="LPS-ASSEMBLY PROTEIN"/>
    <property type="match status" value="1"/>
</dbReference>
<evidence type="ECO:0000259" key="2">
    <source>
        <dbReference type="Pfam" id="PF04453"/>
    </source>
</evidence>
<keyword evidence="4" id="KW-1185">Reference proteome</keyword>
<dbReference type="Proteomes" id="UP000194153">
    <property type="component" value="Unassembled WGS sequence"/>
</dbReference>
<evidence type="ECO:0000313" key="4">
    <source>
        <dbReference type="Proteomes" id="UP000194153"/>
    </source>
</evidence>
<evidence type="ECO:0000256" key="1">
    <source>
        <dbReference type="SAM" id="SignalP"/>
    </source>
</evidence>
<dbReference type="PANTHER" id="PTHR30189:SF1">
    <property type="entry name" value="LPS-ASSEMBLY PROTEIN LPTD"/>
    <property type="match status" value="1"/>
</dbReference>
<feature type="signal peptide" evidence="1">
    <location>
        <begin position="1"/>
        <end position="22"/>
    </location>
</feature>
<dbReference type="RefSeq" id="WP_085813658.1">
    <property type="nucleotide sequence ID" value="NZ_BDQG01000001.1"/>
</dbReference>
<protein>
    <submittedName>
        <fullName evidence="3">Lipopolysaccharide biosynthesis protein</fullName>
    </submittedName>
</protein>
<dbReference type="EMBL" id="BDQG01000001">
    <property type="protein sequence ID" value="GAW67398.1"/>
    <property type="molecule type" value="Genomic_DNA"/>
</dbReference>
<feature type="domain" description="LptD C-terminal" evidence="2">
    <location>
        <begin position="271"/>
        <end position="622"/>
    </location>
</feature>
<gene>
    <name evidence="3" type="ORF">GPEL0_01r3206</name>
</gene>
<sequence>MKAAKAGWLLTYLLLLAVPAMGEPAVPVDKEVTLKADDLSVDVPTQVYRAQGEVQITQDGLSLLADSVVYRRLTGEAQAQGGVLLERSGDTMKGDSLSLNLLSQEGVLLNGQLFVKRSNMRLRAERLEKTGPADYKMTKGSFTTCDGDKPSWRFEARQVKVTLEDFATAKDAVFYAGDVPVFYTPYLIFPANTERQSGLLLPRLGYSSKKGFYYDQPYYWAINPSQEATFDLDLESSRGVGAGVDYRYLRPHGSSGRLQAFGIYDTQKSEFRGEVDQRHLEFLTPRLTLASNIHLITDRRYFLDYGELSGEYNRQYLESTVSFDQRWERSALFGELRYTDDLEAPNNDATLQRLPTVGFIEAGEKVGPAYFSMDSRFTNFQREAGATGQRLQLHPRLAWYAKPAGFLDLSLYGGYQQRMYNAQGEESETGWRQLGQADAGGTLSLPLERVYDGRLRHLLIPAVEYSFVQQRHDEDLPFFDYDDRVLGQNAARWSLTNVVTRKYAEPDGVPEYRDLLYLKLSQGYWFSGQRRDLLTLVDDGHRLTDLMLEGVITPVQRLSVALDTRYNTTDSSFSTANTVIELKGEGRDKAKLGYRHSRGEVDYLEAGFTLPAARDITTDMLWRYSADSGKLLESRYAVEYRRQCWSVTFTYSERVSSRNVPGEQQFSVNFTLAGIGSLGPLRAF</sequence>
<keyword evidence="1" id="KW-0732">Signal</keyword>